<feature type="region of interest" description="Disordered" evidence="4">
    <location>
        <begin position="1"/>
        <end position="24"/>
    </location>
</feature>
<evidence type="ECO:0000256" key="4">
    <source>
        <dbReference type="SAM" id="MobiDB-lite"/>
    </source>
</evidence>
<feature type="domain" description="ABC transporter" evidence="5">
    <location>
        <begin position="28"/>
        <end position="260"/>
    </location>
</feature>
<dbReference type="Proteomes" id="UP000451860">
    <property type="component" value="Unassembled WGS sequence"/>
</dbReference>
<dbReference type="CDD" id="cd03293">
    <property type="entry name" value="ABC_NrtD_SsuB_transporters"/>
    <property type="match status" value="1"/>
</dbReference>
<organism evidence="6 7">
    <name type="scientific">Georgenia thermotolerans</name>
    <dbReference type="NCBI Taxonomy" id="527326"/>
    <lineage>
        <taxon>Bacteria</taxon>
        <taxon>Bacillati</taxon>
        <taxon>Actinomycetota</taxon>
        <taxon>Actinomycetes</taxon>
        <taxon>Micrococcales</taxon>
        <taxon>Bogoriellaceae</taxon>
        <taxon>Georgenia</taxon>
    </lineage>
</organism>
<dbReference type="AlphaFoldDB" id="A0A7J5UTK9"/>
<protein>
    <submittedName>
        <fullName evidence="6">ATP-binding cassette domain-containing protein</fullName>
    </submittedName>
</protein>
<dbReference type="GO" id="GO:0005524">
    <property type="term" value="F:ATP binding"/>
    <property type="evidence" value="ECO:0007669"/>
    <property type="project" value="UniProtKB-KW"/>
</dbReference>
<dbReference type="GO" id="GO:0016887">
    <property type="term" value="F:ATP hydrolysis activity"/>
    <property type="evidence" value="ECO:0007669"/>
    <property type="project" value="InterPro"/>
</dbReference>
<dbReference type="InterPro" id="IPR003593">
    <property type="entry name" value="AAA+_ATPase"/>
</dbReference>
<evidence type="ECO:0000259" key="5">
    <source>
        <dbReference type="PROSITE" id="PS50893"/>
    </source>
</evidence>
<dbReference type="PROSITE" id="PS50893">
    <property type="entry name" value="ABC_TRANSPORTER_2"/>
    <property type="match status" value="1"/>
</dbReference>
<comment type="caution">
    <text evidence="6">The sequence shown here is derived from an EMBL/GenBank/DDBJ whole genome shotgun (WGS) entry which is preliminary data.</text>
</comment>
<evidence type="ECO:0000256" key="1">
    <source>
        <dbReference type="ARBA" id="ARBA00022448"/>
    </source>
</evidence>
<dbReference type="InterPro" id="IPR017871">
    <property type="entry name" value="ABC_transporter-like_CS"/>
</dbReference>
<dbReference type="InterPro" id="IPR003439">
    <property type="entry name" value="ABC_transporter-like_ATP-bd"/>
</dbReference>
<keyword evidence="1" id="KW-0813">Transport</keyword>
<reference evidence="6 7" key="1">
    <citation type="submission" date="2019-10" db="EMBL/GenBank/DDBJ databases">
        <title>Georgenia wutianyii sp. nov. and Georgenia yuyongxinii sp. nov. isolated from plateau pika (Ochotona curzoniae) in the Qinghai-Tibet plateau of China.</title>
        <authorList>
            <person name="Tian Z."/>
        </authorList>
    </citation>
    <scope>NUCLEOTIDE SEQUENCE [LARGE SCALE GENOMIC DNA]</scope>
    <source>
        <strain evidence="6 7">DSM 21501</strain>
    </source>
</reference>
<dbReference type="EMBL" id="WHJE01000007">
    <property type="protein sequence ID" value="KAE8765612.1"/>
    <property type="molecule type" value="Genomic_DNA"/>
</dbReference>
<evidence type="ECO:0000313" key="7">
    <source>
        <dbReference type="Proteomes" id="UP000451860"/>
    </source>
</evidence>
<accession>A0A7J5UTK9</accession>
<dbReference type="RefSeq" id="WP_152203100.1">
    <property type="nucleotide sequence ID" value="NZ_VUKF01000022.1"/>
</dbReference>
<dbReference type="PROSITE" id="PS00211">
    <property type="entry name" value="ABC_TRANSPORTER_1"/>
    <property type="match status" value="1"/>
</dbReference>
<keyword evidence="2" id="KW-0547">Nucleotide-binding</keyword>
<dbReference type="Gene3D" id="3.40.50.300">
    <property type="entry name" value="P-loop containing nucleotide triphosphate hydrolases"/>
    <property type="match status" value="1"/>
</dbReference>
<proteinExistence type="predicted"/>
<gene>
    <name evidence="6" type="ORF">GB883_02915</name>
</gene>
<evidence type="ECO:0000256" key="2">
    <source>
        <dbReference type="ARBA" id="ARBA00022741"/>
    </source>
</evidence>
<dbReference type="OrthoDB" id="8773773at2"/>
<dbReference type="SUPFAM" id="SSF52540">
    <property type="entry name" value="P-loop containing nucleoside triphosphate hydrolases"/>
    <property type="match status" value="1"/>
</dbReference>
<evidence type="ECO:0000256" key="3">
    <source>
        <dbReference type="ARBA" id="ARBA00022840"/>
    </source>
</evidence>
<evidence type="ECO:0000313" key="6">
    <source>
        <dbReference type="EMBL" id="KAE8765612.1"/>
    </source>
</evidence>
<dbReference type="SMART" id="SM00382">
    <property type="entry name" value="AAA"/>
    <property type="match status" value="1"/>
</dbReference>
<dbReference type="Pfam" id="PF00005">
    <property type="entry name" value="ABC_tran"/>
    <property type="match status" value="1"/>
</dbReference>
<dbReference type="InterPro" id="IPR050166">
    <property type="entry name" value="ABC_transporter_ATP-bind"/>
</dbReference>
<dbReference type="PANTHER" id="PTHR42788">
    <property type="entry name" value="TAURINE IMPORT ATP-BINDING PROTEIN-RELATED"/>
    <property type="match status" value="1"/>
</dbReference>
<dbReference type="InterPro" id="IPR027417">
    <property type="entry name" value="P-loop_NTPase"/>
</dbReference>
<name>A0A7J5UTK9_9MICO</name>
<sequence length="280" mass="30686">MTLTSEPRPVSGRPARTGDASGTTTPVLEVHHLAKSYGEGPTASSVLADIDFTVRPGEFVSIVGPSGCGKTTLLKCLSGLLDPSSGSVVFEGEEIDGPPAKMTVVFQDYSRSLLPWMTVEQNIDLPLRRKFSKEERARFVAEALENVGLAGTGAKYPWQMSGGMQQRAAIARALAYQPDVLLMDEPFAAVDAQTRIDLEDLMLTVQEKYDTTVVFVTHDIDEAIYVASRVIVLSGTPTTVREVLDVDLPRPRDQIETKALPRFNELRAHLFRLIKEAKRA</sequence>
<dbReference type="PANTHER" id="PTHR42788:SF13">
    <property type="entry name" value="ALIPHATIC SULFONATES IMPORT ATP-BINDING PROTEIN SSUB"/>
    <property type="match status" value="1"/>
</dbReference>
<keyword evidence="7" id="KW-1185">Reference proteome</keyword>
<keyword evidence="3 6" id="KW-0067">ATP-binding</keyword>